<dbReference type="InterPro" id="IPR014729">
    <property type="entry name" value="Rossmann-like_a/b/a_fold"/>
</dbReference>
<evidence type="ECO:0000259" key="9">
    <source>
        <dbReference type="PROSITE" id="PS51278"/>
    </source>
</evidence>
<evidence type="ECO:0000256" key="1">
    <source>
        <dbReference type="ARBA" id="ARBA00005752"/>
    </source>
</evidence>
<feature type="domain" description="Glutamine amidotransferase type-2" evidence="9">
    <location>
        <begin position="2"/>
        <end position="219"/>
    </location>
</feature>
<dbReference type="GO" id="GO:0005524">
    <property type="term" value="F:ATP binding"/>
    <property type="evidence" value="ECO:0007669"/>
    <property type="project" value="UniProtKB-KW"/>
</dbReference>
<evidence type="ECO:0000256" key="2">
    <source>
        <dbReference type="ARBA" id="ARBA00022741"/>
    </source>
</evidence>
<evidence type="ECO:0000313" key="11">
    <source>
        <dbReference type="Proteomes" id="UP001147747"/>
    </source>
</evidence>
<dbReference type="RefSeq" id="XP_056484474.1">
    <property type="nucleotide sequence ID" value="XM_056633854.1"/>
</dbReference>
<evidence type="ECO:0000256" key="3">
    <source>
        <dbReference type="ARBA" id="ARBA00022840"/>
    </source>
</evidence>
<dbReference type="InterPro" id="IPR029055">
    <property type="entry name" value="Ntn_hydrolases_N"/>
</dbReference>
<keyword evidence="6" id="KW-0028">Amino-acid biosynthesis</keyword>
<proteinExistence type="inferred from homology"/>
<dbReference type="GO" id="GO:0005829">
    <property type="term" value="C:cytosol"/>
    <property type="evidence" value="ECO:0007669"/>
    <property type="project" value="TreeGrafter"/>
</dbReference>
<dbReference type="Gene3D" id="3.40.50.620">
    <property type="entry name" value="HUPs"/>
    <property type="match status" value="2"/>
</dbReference>
<reference evidence="10" key="2">
    <citation type="journal article" date="2023" name="IMA Fungus">
        <title>Comparative genomic study of the Penicillium genus elucidates a diverse pangenome and 15 lateral gene transfer events.</title>
        <authorList>
            <person name="Petersen C."/>
            <person name="Sorensen T."/>
            <person name="Nielsen M.R."/>
            <person name="Sondergaard T.E."/>
            <person name="Sorensen J.L."/>
            <person name="Fitzpatrick D.A."/>
            <person name="Frisvad J.C."/>
            <person name="Nielsen K.L."/>
        </authorList>
    </citation>
    <scope>NUCLEOTIDE SEQUENCE</scope>
    <source>
        <strain evidence="10">IBT 29677</strain>
    </source>
</reference>
<evidence type="ECO:0000256" key="5">
    <source>
        <dbReference type="PIRNR" id="PIRNR001589"/>
    </source>
</evidence>
<name>A0A9X0B3G1_9EURO</name>
<comment type="caution">
    <text evidence="10">The sequence shown here is derived from an EMBL/GenBank/DDBJ whole genome shotgun (WGS) entry which is preliminary data.</text>
</comment>
<evidence type="ECO:0000256" key="4">
    <source>
        <dbReference type="ARBA" id="ARBA00022962"/>
    </source>
</evidence>
<dbReference type="GO" id="GO:0006529">
    <property type="term" value="P:asparagine biosynthetic process"/>
    <property type="evidence" value="ECO:0007669"/>
    <property type="project" value="UniProtKB-KW"/>
</dbReference>
<dbReference type="PROSITE" id="PS51278">
    <property type="entry name" value="GATASE_TYPE_2"/>
    <property type="match status" value="1"/>
</dbReference>
<accession>A0A9X0B3G1</accession>
<keyword evidence="4 6" id="KW-0315">Glutamine amidotransferase</keyword>
<dbReference type="PANTHER" id="PTHR43284:SF1">
    <property type="entry name" value="ASPARAGINE SYNTHETASE"/>
    <property type="match status" value="1"/>
</dbReference>
<keyword evidence="6" id="KW-0061">Asparagine biosynthesis</keyword>
<dbReference type="Gene3D" id="3.60.20.10">
    <property type="entry name" value="Glutamine Phosphoribosylpyrophosphate, subunit 1, domain 1"/>
    <property type="match status" value="1"/>
</dbReference>
<dbReference type="InterPro" id="IPR033738">
    <property type="entry name" value="AsnB_N"/>
</dbReference>
<keyword evidence="11" id="KW-1185">Reference proteome</keyword>
<dbReference type="FunFam" id="3.60.20.10:FF:000155">
    <property type="entry name" value="Asparagine synthetase (Eurofung)"/>
    <property type="match status" value="1"/>
</dbReference>
<keyword evidence="3 5" id="KW-0067">ATP-binding</keyword>
<dbReference type="NCBIfam" id="TIGR01536">
    <property type="entry name" value="asn_synth_AEB"/>
    <property type="match status" value="1"/>
</dbReference>
<dbReference type="InterPro" id="IPR051786">
    <property type="entry name" value="ASN_synthetase/amidase"/>
</dbReference>
<organism evidence="10 11">
    <name type="scientific">Penicillium cosmopolitanum</name>
    <dbReference type="NCBI Taxonomy" id="1131564"/>
    <lineage>
        <taxon>Eukaryota</taxon>
        <taxon>Fungi</taxon>
        <taxon>Dikarya</taxon>
        <taxon>Ascomycota</taxon>
        <taxon>Pezizomycotina</taxon>
        <taxon>Eurotiomycetes</taxon>
        <taxon>Eurotiomycetidae</taxon>
        <taxon>Eurotiales</taxon>
        <taxon>Aspergillaceae</taxon>
        <taxon>Penicillium</taxon>
    </lineage>
</organism>
<dbReference type="PANTHER" id="PTHR43284">
    <property type="entry name" value="ASPARAGINE SYNTHETASE (GLUTAMINE-HYDROLYZING)"/>
    <property type="match status" value="1"/>
</dbReference>
<dbReference type="OrthoDB" id="409189at2759"/>
<dbReference type="Pfam" id="PF13537">
    <property type="entry name" value="GATase_7"/>
    <property type="match status" value="1"/>
</dbReference>
<evidence type="ECO:0000256" key="8">
    <source>
        <dbReference type="PIRSR" id="PIRSR001589-3"/>
    </source>
</evidence>
<dbReference type="InterPro" id="IPR001962">
    <property type="entry name" value="Asn_synthase"/>
</dbReference>
<dbReference type="CDD" id="cd01991">
    <property type="entry name" value="Asn_synthase_B_C"/>
    <property type="match status" value="1"/>
</dbReference>
<dbReference type="AlphaFoldDB" id="A0A9X0B3G1"/>
<reference evidence="10" key="1">
    <citation type="submission" date="2022-12" db="EMBL/GenBank/DDBJ databases">
        <authorList>
            <person name="Petersen C."/>
        </authorList>
    </citation>
    <scope>NUCLEOTIDE SEQUENCE</scope>
    <source>
        <strain evidence="10">IBT 29677</strain>
    </source>
</reference>
<keyword evidence="2 5" id="KW-0547">Nucleotide-binding</keyword>
<feature type="active site" description="For GATase activity" evidence="6">
    <location>
        <position position="2"/>
    </location>
</feature>
<dbReference type="Proteomes" id="UP001147747">
    <property type="component" value="Unassembled WGS sequence"/>
</dbReference>
<dbReference type="EMBL" id="JAPZBU010000009">
    <property type="protein sequence ID" value="KAJ5386676.1"/>
    <property type="molecule type" value="Genomic_DNA"/>
</dbReference>
<dbReference type="InterPro" id="IPR017932">
    <property type="entry name" value="GATase_2_dom"/>
</dbReference>
<dbReference type="InterPro" id="IPR006426">
    <property type="entry name" value="Asn_synth_AEB"/>
</dbReference>
<sequence>MCGITAVLSLGSHPASSSEEHSLPLDGKLDASLDLVQHRGPDARGTWTSDDGKVSLGHVRLSIVDLSPEANQPFHDSVDDVHAIVNGELYDDEYYRNLLGSEYDFRSRSDCEIVLALYKHYGLSFLSHLRGEFAFILWDARRKVFIGARDRFGVKSLYYTIVNNQLLVATEMKCFLPFGWKPEWDVQGLRECGWVFGTGTMFKGVQSVAPGHYISSRNFSPIRDAVYWDAEYPDKNTPELRSESEMTEGVRNHLMEAIKVRLRADVPVGIYLSGGIDSSAVAGMVAHLVKEEGARVGNDQSHLISRMKCFTVQFDKDSGADESDIAQRTAEWLGVEFHPVPITEETIASKFEDTIWHSEVPLPDTNGIGRLAMAEAAKSHGIKVILTGEGSDEHFGGYKELANDFLLESDLSWSPSLSEAELAELSQHQCGPDHAAYLATKAVRSLPESTCKMLNNISVLTKLALVSRLPFAPWTETFAVTHPETAQVEGLDGRVRDLIINRWHPLHTAEYILTKGLFPNLLLRYLGDNVDMVHHVETRPPFLDHHLTAYVNNLPPSLKIKCSLPDKSLTEKYILREAVRPFVTDEIYKRPKKPYMGPTKFPENGPLHQLFMRLISQENIEALGFLNWSATEQLVSKAFKDQNPLSFRAAFQICQIVIISQRFGVARARA</sequence>
<dbReference type="SUPFAM" id="SSF52402">
    <property type="entry name" value="Adenine nucleotide alpha hydrolases-like"/>
    <property type="match status" value="1"/>
</dbReference>
<dbReference type="Pfam" id="PF00733">
    <property type="entry name" value="Asn_synthase"/>
    <property type="match status" value="1"/>
</dbReference>
<evidence type="ECO:0000313" key="10">
    <source>
        <dbReference type="EMBL" id="KAJ5386676.1"/>
    </source>
</evidence>
<dbReference type="CDD" id="cd00712">
    <property type="entry name" value="AsnB"/>
    <property type="match status" value="1"/>
</dbReference>
<protein>
    <recommendedName>
        <fullName evidence="9">Glutamine amidotransferase type-2 domain-containing protein</fullName>
    </recommendedName>
</protein>
<dbReference type="PIRSF" id="PIRSF001589">
    <property type="entry name" value="Asn_synthetase_glu-h"/>
    <property type="match status" value="1"/>
</dbReference>
<comment type="similarity">
    <text evidence="1">Belongs to the asparagine synthetase family.</text>
</comment>
<feature type="binding site" evidence="7">
    <location>
        <position position="312"/>
    </location>
    <ligand>
        <name>ATP</name>
        <dbReference type="ChEBI" id="CHEBI:30616"/>
    </ligand>
</feature>
<feature type="site" description="Important for beta-aspartyl-AMP intermediate formation" evidence="8">
    <location>
        <position position="389"/>
    </location>
</feature>
<dbReference type="GeneID" id="81372834"/>
<gene>
    <name evidence="10" type="ORF">N7509_009217</name>
</gene>
<dbReference type="SUPFAM" id="SSF56235">
    <property type="entry name" value="N-terminal nucleophile aminohydrolases (Ntn hydrolases)"/>
    <property type="match status" value="1"/>
</dbReference>
<dbReference type="GO" id="GO:0004066">
    <property type="term" value="F:asparagine synthase (glutamine-hydrolyzing) activity"/>
    <property type="evidence" value="ECO:0007669"/>
    <property type="project" value="InterPro"/>
</dbReference>
<evidence type="ECO:0000256" key="6">
    <source>
        <dbReference type="PIRSR" id="PIRSR001589-1"/>
    </source>
</evidence>
<evidence type="ECO:0000256" key="7">
    <source>
        <dbReference type="PIRSR" id="PIRSR001589-2"/>
    </source>
</evidence>
<feature type="binding site" evidence="7">
    <location>
        <position position="110"/>
    </location>
    <ligand>
        <name>L-glutamine</name>
        <dbReference type="ChEBI" id="CHEBI:58359"/>
    </ligand>
</feature>